<feature type="region of interest" description="Disordered" evidence="4">
    <location>
        <begin position="518"/>
        <end position="545"/>
    </location>
</feature>
<dbReference type="PANTHER" id="PTHR32089:SF112">
    <property type="entry name" value="LYSOZYME-LIKE PROTEIN-RELATED"/>
    <property type="match status" value="1"/>
</dbReference>
<evidence type="ECO:0000313" key="7">
    <source>
        <dbReference type="EMBL" id="BCZ44273.1"/>
    </source>
</evidence>
<evidence type="ECO:0000256" key="5">
    <source>
        <dbReference type="SAM" id="Phobius"/>
    </source>
</evidence>
<gene>
    <name evidence="7" type="ORF">psyc5s11_03400</name>
</gene>
<dbReference type="InterPro" id="IPR024478">
    <property type="entry name" value="HlyB_4HB_MCP"/>
</dbReference>
<dbReference type="RefSeq" id="WP_224035963.1">
    <property type="nucleotide sequence ID" value="NZ_AP024849.1"/>
</dbReference>
<organism evidence="7 8">
    <name type="scientific">Clostridium gelidum</name>
    <dbReference type="NCBI Taxonomy" id="704125"/>
    <lineage>
        <taxon>Bacteria</taxon>
        <taxon>Bacillati</taxon>
        <taxon>Bacillota</taxon>
        <taxon>Clostridia</taxon>
        <taxon>Eubacteriales</taxon>
        <taxon>Clostridiaceae</taxon>
        <taxon>Clostridium</taxon>
    </lineage>
</organism>
<evidence type="ECO:0000256" key="1">
    <source>
        <dbReference type="ARBA" id="ARBA00023224"/>
    </source>
</evidence>
<protein>
    <submittedName>
        <fullName evidence="7">Methyl-accepting chemotaxis protein</fullName>
    </submittedName>
</protein>
<evidence type="ECO:0000259" key="6">
    <source>
        <dbReference type="PROSITE" id="PS50111"/>
    </source>
</evidence>
<dbReference type="Pfam" id="PF00015">
    <property type="entry name" value="MCPsignal"/>
    <property type="match status" value="1"/>
</dbReference>
<accession>A0ABN6ITU7</accession>
<dbReference type="InterPro" id="IPR004089">
    <property type="entry name" value="MCPsignal_dom"/>
</dbReference>
<evidence type="ECO:0000256" key="4">
    <source>
        <dbReference type="SAM" id="MobiDB-lite"/>
    </source>
</evidence>
<keyword evidence="5" id="KW-0472">Membrane</keyword>
<feature type="transmembrane region" description="Helical" evidence="5">
    <location>
        <begin position="188"/>
        <end position="213"/>
    </location>
</feature>
<keyword evidence="1 3" id="KW-0807">Transducer</keyword>
<keyword evidence="5" id="KW-0812">Transmembrane</keyword>
<dbReference type="EMBL" id="AP024849">
    <property type="protein sequence ID" value="BCZ44273.1"/>
    <property type="molecule type" value="Genomic_DNA"/>
</dbReference>
<evidence type="ECO:0000256" key="3">
    <source>
        <dbReference type="PROSITE-ProRule" id="PRU00284"/>
    </source>
</evidence>
<keyword evidence="8" id="KW-1185">Reference proteome</keyword>
<feature type="transmembrane region" description="Helical" evidence="5">
    <location>
        <begin position="12"/>
        <end position="34"/>
    </location>
</feature>
<proteinExistence type="inferred from homology"/>
<dbReference type="PROSITE" id="PS50111">
    <property type="entry name" value="CHEMOTAXIS_TRANSDUC_2"/>
    <property type="match status" value="1"/>
</dbReference>
<dbReference type="Pfam" id="PF12729">
    <property type="entry name" value="4HB_MCP_1"/>
    <property type="match status" value="1"/>
</dbReference>
<dbReference type="PANTHER" id="PTHR32089">
    <property type="entry name" value="METHYL-ACCEPTING CHEMOTAXIS PROTEIN MCPB"/>
    <property type="match status" value="1"/>
</dbReference>
<evidence type="ECO:0000256" key="2">
    <source>
        <dbReference type="ARBA" id="ARBA00029447"/>
    </source>
</evidence>
<dbReference type="Gene3D" id="1.10.287.950">
    <property type="entry name" value="Methyl-accepting chemotaxis protein"/>
    <property type="match status" value="1"/>
</dbReference>
<reference evidence="8" key="1">
    <citation type="submission" date="2021-07" db="EMBL/GenBank/DDBJ databases">
        <title>Complete genome sequencing of a Clostridium isolate.</title>
        <authorList>
            <person name="Ueki A."/>
            <person name="Tonouchi A."/>
        </authorList>
    </citation>
    <scope>NUCLEOTIDE SEQUENCE [LARGE SCALE GENOMIC DNA]</scope>
    <source>
        <strain evidence="8">C5S11</strain>
    </source>
</reference>
<dbReference type="CDD" id="cd11386">
    <property type="entry name" value="MCP_signal"/>
    <property type="match status" value="1"/>
</dbReference>
<dbReference type="InterPro" id="IPR004090">
    <property type="entry name" value="Chemotax_Me-accpt_rcpt"/>
</dbReference>
<dbReference type="SUPFAM" id="SSF58104">
    <property type="entry name" value="Methyl-accepting chemotaxis protein (MCP) signaling domain"/>
    <property type="match status" value="1"/>
</dbReference>
<dbReference type="Proteomes" id="UP000824633">
    <property type="component" value="Chromosome"/>
</dbReference>
<comment type="similarity">
    <text evidence="2">Belongs to the methyl-accepting chemotaxis (MCP) protein family.</text>
</comment>
<keyword evidence="5" id="KW-1133">Transmembrane helix</keyword>
<dbReference type="PRINTS" id="PR00260">
    <property type="entry name" value="CHEMTRNSDUCR"/>
</dbReference>
<dbReference type="SMART" id="SM00283">
    <property type="entry name" value="MA"/>
    <property type="match status" value="1"/>
</dbReference>
<evidence type="ECO:0000313" key="8">
    <source>
        <dbReference type="Proteomes" id="UP000824633"/>
    </source>
</evidence>
<feature type="domain" description="Methyl-accepting transducer" evidence="6">
    <location>
        <begin position="282"/>
        <end position="532"/>
    </location>
</feature>
<sequence>MKIKFKNIKIVQSIIILVTISLLSTLTIGVLGYINTLKMYNANLAMYDNVIPNLSDWGEVNGNMGVLRNTLTKIIDRPFDEANEKTMLGLNQSITDIIARNVISSENNDEEHQLAMALKEGYEHYYSFIPDIIKQRKNNIVPDPQITNVDMGVYGTEIAKQNAALIQYQKDKGTTEINNSKSLYQKNIVMFISIIGVSILILALISIGIILMIRNSIKEFIHKVSVLSEGDFTVEFDTELTNEFGIMEGALGKTISSIATTISKIKNDSIRVNKHSISLTEVSEEMKCSIEEVSNAIQDVAKGSGEQATQLMTINNDISSFGDKIEIITQSISKVDENTKNISNRANESDTKLKNLGVSMNEIATSYNEARKRVTDLSLSVDKITEITNMINGIAEQTNLLALNAAIEAARAGEAGRGFSIVADEIRKLAEQSKSSSQDINDLLSVINTETNLVEETTTAANEELKEQINIISETIASFREIVKSIEDIVPQVEEMNYSIIDINKRKDNIIESVETSSAVSEENSASSEEITASSQEMESAASEVSKSAEELKSIMQVIINQIEKFTV</sequence>
<name>A0ABN6ITU7_9CLOT</name>